<dbReference type="EMBL" id="OZ022409">
    <property type="protein sequence ID" value="CAK9440413.1"/>
    <property type="molecule type" value="Genomic_DNA"/>
</dbReference>
<organism evidence="7 8">
    <name type="scientific">Lodderomyces beijingensis</name>
    <dbReference type="NCBI Taxonomy" id="1775926"/>
    <lineage>
        <taxon>Eukaryota</taxon>
        <taxon>Fungi</taxon>
        <taxon>Dikarya</taxon>
        <taxon>Ascomycota</taxon>
        <taxon>Saccharomycotina</taxon>
        <taxon>Pichiomycetes</taxon>
        <taxon>Debaryomycetaceae</taxon>
        <taxon>Candida/Lodderomyces clade</taxon>
        <taxon>Lodderomyces</taxon>
    </lineage>
</organism>
<evidence type="ECO:0000256" key="2">
    <source>
        <dbReference type="ARBA" id="ARBA00012025"/>
    </source>
</evidence>
<dbReference type="PANTHER" id="PTHR21367">
    <property type="entry name" value="ARGININE-TRNA-PROTEIN TRANSFERASE 1"/>
    <property type="match status" value="1"/>
</dbReference>
<evidence type="ECO:0000256" key="4">
    <source>
        <dbReference type="ARBA" id="ARBA00023315"/>
    </source>
</evidence>
<dbReference type="EC" id="2.3.2.8" evidence="2"/>
<evidence type="ECO:0000313" key="8">
    <source>
        <dbReference type="Proteomes" id="UP001497383"/>
    </source>
</evidence>
<dbReference type="Pfam" id="PF04377">
    <property type="entry name" value="ATE_C"/>
    <property type="match status" value="1"/>
</dbReference>
<protein>
    <recommendedName>
        <fullName evidence="2">arginyltransferase</fullName>
        <ecNumber evidence="2">2.3.2.8</ecNumber>
    </recommendedName>
</protein>
<dbReference type="InterPro" id="IPR007471">
    <property type="entry name" value="N-end_Aminoacyl_Trfase_N"/>
</dbReference>
<feature type="domain" description="N-end rule aminoacyl transferase C-terminal" evidence="6">
    <location>
        <begin position="161"/>
        <end position="309"/>
    </location>
</feature>
<reference evidence="7 8" key="1">
    <citation type="submission" date="2024-03" db="EMBL/GenBank/DDBJ databases">
        <authorList>
            <person name="Brejova B."/>
        </authorList>
    </citation>
    <scope>NUCLEOTIDE SEQUENCE [LARGE SCALE GENOMIC DNA]</scope>
    <source>
        <strain evidence="7 8">CBS 14171</strain>
    </source>
</reference>
<dbReference type="InterPro" id="IPR030700">
    <property type="entry name" value="N-end_Aminoacyl_Trfase"/>
</dbReference>
<keyword evidence="8" id="KW-1185">Reference proteome</keyword>
<dbReference type="PANTHER" id="PTHR21367:SF1">
    <property type="entry name" value="ARGINYL-TRNA--PROTEIN TRANSFERASE 1"/>
    <property type="match status" value="1"/>
</dbReference>
<comment type="similarity">
    <text evidence="1">Belongs to the R-transferase family.</text>
</comment>
<dbReference type="SUPFAM" id="SSF55729">
    <property type="entry name" value="Acyl-CoA N-acyltransferases (Nat)"/>
    <property type="match status" value="1"/>
</dbReference>
<dbReference type="Pfam" id="PF04376">
    <property type="entry name" value="ATE_N"/>
    <property type="match status" value="1"/>
</dbReference>
<gene>
    <name evidence="7" type="ORF">LODBEIA_P45130</name>
</gene>
<feature type="domain" description="N-end aminoacyl transferase N-terminal" evidence="5">
    <location>
        <begin position="13"/>
        <end position="110"/>
    </location>
</feature>
<keyword evidence="4" id="KW-0012">Acyltransferase</keyword>
<evidence type="ECO:0000256" key="1">
    <source>
        <dbReference type="ARBA" id="ARBA00009991"/>
    </source>
</evidence>
<dbReference type="GeneID" id="92209709"/>
<keyword evidence="3" id="KW-0808">Transferase</keyword>
<dbReference type="Proteomes" id="UP001497383">
    <property type="component" value="Chromosome 5"/>
</dbReference>
<sequence>MIITFPRYIADRHCGYCNDSKTDYYALESEAKAKAETKADEMDAIDSKQAMTIGCSIIKMTCLEYDELINKGFRRSGTFLYKNDLLRTCCRLYTIRTNQSQFKLNKKQRKVVNRFIHEICPDESVLEPVKKNQFSLERLIEAQLKSTSYRTSFEPSSFTKEKFELYKKYQVGVHNDDPADVTEKSFKRFLCDTPFSKREMAGSEEEWRGLELGNWTRRDSTIPGKRVGPTHECYYLNDKLIAISVLDFLPSGVSSIYFIWDPDYAYLSLGTLSGIKEIQMCDKLGYEWYYLGYYIEDCPKMVYKGQFGGQLLDVCNEAYYPLEKVHDYIKNGRLFVIGDKTSSAPSAEISMLNNDYPEQGVFNEDCYNAAEDIYGRTNDGGSDVARNHQRALLKKYKVDTTSSEYMLPAVVPGVIPLSQILQWFRDGTIGEGYTQKIGGTSYRLSELSPVGRGLVIDCIRLFGLDRMNDTAIAY</sequence>
<evidence type="ECO:0000256" key="3">
    <source>
        <dbReference type="ARBA" id="ARBA00022679"/>
    </source>
</evidence>
<evidence type="ECO:0000313" key="7">
    <source>
        <dbReference type="EMBL" id="CAK9440413.1"/>
    </source>
</evidence>
<evidence type="ECO:0000259" key="5">
    <source>
        <dbReference type="Pfam" id="PF04376"/>
    </source>
</evidence>
<dbReference type="InterPro" id="IPR007472">
    <property type="entry name" value="N-end_Aminoacyl_Trfase_C"/>
</dbReference>
<name>A0ABP0ZQ63_9ASCO</name>
<dbReference type="RefSeq" id="XP_066831451.1">
    <property type="nucleotide sequence ID" value="XM_066974743.1"/>
</dbReference>
<accession>A0ABP0ZQ63</accession>
<evidence type="ECO:0000259" key="6">
    <source>
        <dbReference type="Pfam" id="PF04377"/>
    </source>
</evidence>
<proteinExistence type="inferred from homology"/>
<dbReference type="InterPro" id="IPR016181">
    <property type="entry name" value="Acyl_CoA_acyltransferase"/>
</dbReference>